<dbReference type="Proteomes" id="UP000032726">
    <property type="component" value="Chromosome"/>
</dbReference>
<evidence type="ECO:0000259" key="1">
    <source>
        <dbReference type="Pfam" id="PF13480"/>
    </source>
</evidence>
<protein>
    <recommendedName>
        <fullName evidence="1">BioF2-like acetyltransferase domain-containing protein</fullName>
    </recommendedName>
</protein>
<proteinExistence type="predicted"/>
<dbReference type="InterPro" id="IPR038740">
    <property type="entry name" value="BioF2-like_GNAT_dom"/>
</dbReference>
<gene>
    <name evidence="2" type="ORF">VC82_2488</name>
</gene>
<dbReference type="InterPro" id="IPR016181">
    <property type="entry name" value="Acyl_CoA_acyltransferase"/>
</dbReference>
<evidence type="ECO:0000313" key="2">
    <source>
        <dbReference type="EMBL" id="AKA36063.1"/>
    </source>
</evidence>
<dbReference type="STRING" id="516051.VC82_2488"/>
<dbReference type="KEGG" id="mlt:VC82_2488"/>
<dbReference type="HOGENOM" id="CLU_054565_0_0_10"/>
<keyword evidence="3" id="KW-1185">Reference proteome</keyword>
<sequence>MTEETKNIDSRQTNVPAKAHLVFDLFNEQKVHPFYDNSVQNNLTQSIYQISHYNSKNQKKYNLYKIFDIPEYLSVVPKFLPKNFSTKSIVQYKGFLVNLHDYTSVDEYIDRQLSKRSKKRLRKMMTALAQNHKVSYHIYHGEIDRHLYAILMGKLADFLKKRFDQKKVHNKYLERWSYYHELTYEKINQKLASLFVIYDAEKPICITLNYHFEDTVFSELEGFDIDYSNYNLGDISMSKHLQWCFESSIKLIDLAMGETPFKNKWCNQSYDFHYHLHYNRKNLVSLLMMLVQWSKLQLMKSLRDIGFLGGIIRYDRLVFIYKSYTGKLY</sequence>
<dbReference type="Pfam" id="PF13480">
    <property type="entry name" value="Acetyltransf_6"/>
    <property type="match status" value="1"/>
</dbReference>
<reference evidence="2 3" key="1">
    <citation type="submission" date="2015-03" db="EMBL/GenBank/DDBJ databases">
        <title>Complete genome sequence of Muricauda lutaonensis CC-HSB-11T, isolated from a coastal hot spring.</title>
        <authorList>
            <person name="Kim K.M."/>
        </authorList>
    </citation>
    <scope>NUCLEOTIDE SEQUENCE [LARGE SCALE GENOMIC DNA]</scope>
    <source>
        <strain evidence="2 3">CC-HSB-11</strain>
    </source>
</reference>
<dbReference type="SUPFAM" id="SSF55729">
    <property type="entry name" value="Acyl-CoA N-acyltransferases (Nat)"/>
    <property type="match status" value="1"/>
</dbReference>
<dbReference type="EMBL" id="CP011071">
    <property type="protein sequence ID" value="AKA36063.1"/>
    <property type="molecule type" value="Genomic_DNA"/>
</dbReference>
<feature type="domain" description="BioF2-like acetyltransferase" evidence="1">
    <location>
        <begin position="117"/>
        <end position="262"/>
    </location>
</feature>
<name>A0A0D5YW41_9FLAO</name>
<dbReference type="AlphaFoldDB" id="A0A0D5YW41"/>
<accession>A0A0D5YW41</accession>
<dbReference type="Gene3D" id="3.40.630.30">
    <property type="match status" value="1"/>
</dbReference>
<evidence type="ECO:0000313" key="3">
    <source>
        <dbReference type="Proteomes" id="UP000032726"/>
    </source>
</evidence>
<organism evidence="2 3">
    <name type="scientific">Flagellimonas lutaonensis</name>
    <dbReference type="NCBI Taxonomy" id="516051"/>
    <lineage>
        <taxon>Bacteria</taxon>
        <taxon>Pseudomonadati</taxon>
        <taxon>Bacteroidota</taxon>
        <taxon>Flavobacteriia</taxon>
        <taxon>Flavobacteriales</taxon>
        <taxon>Flavobacteriaceae</taxon>
        <taxon>Flagellimonas</taxon>
    </lineage>
</organism>